<dbReference type="PROSITE" id="PS01187">
    <property type="entry name" value="EGF_CA"/>
    <property type="match status" value="2"/>
</dbReference>
<dbReference type="InterPro" id="IPR018097">
    <property type="entry name" value="EGF_Ca-bd_CS"/>
</dbReference>
<organism evidence="12 13">
    <name type="scientific">Synaphobranchus kaupii</name>
    <name type="common">Kaup's arrowtooth eel</name>
    <dbReference type="NCBI Taxonomy" id="118154"/>
    <lineage>
        <taxon>Eukaryota</taxon>
        <taxon>Metazoa</taxon>
        <taxon>Chordata</taxon>
        <taxon>Craniata</taxon>
        <taxon>Vertebrata</taxon>
        <taxon>Euteleostomi</taxon>
        <taxon>Actinopterygii</taxon>
        <taxon>Neopterygii</taxon>
        <taxon>Teleostei</taxon>
        <taxon>Anguilliformes</taxon>
        <taxon>Synaphobranchidae</taxon>
        <taxon>Synaphobranchus</taxon>
    </lineage>
</organism>
<evidence type="ECO:0000313" key="13">
    <source>
        <dbReference type="Proteomes" id="UP001152622"/>
    </source>
</evidence>
<feature type="domain" description="SEA" evidence="9">
    <location>
        <begin position="326"/>
        <end position="439"/>
    </location>
</feature>
<keyword evidence="13" id="KW-1185">Reference proteome</keyword>
<feature type="domain" description="EGF-like" evidence="10">
    <location>
        <begin position="436"/>
        <end position="474"/>
    </location>
</feature>
<dbReference type="PROSITE" id="PS50026">
    <property type="entry name" value="EGF_3"/>
    <property type="match status" value="2"/>
</dbReference>
<keyword evidence="3" id="KW-0677">Repeat</keyword>
<dbReference type="PANTHER" id="PTHR14002">
    <property type="entry name" value="ENDOGLIN/TGF-BETA RECEPTOR TYPE III"/>
    <property type="match status" value="1"/>
</dbReference>
<keyword evidence="8" id="KW-0472">Membrane</keyword>
<dbReference type="PRINTS" id="PR00023">
    <property type="entry name" value="ZPELLUCIDA"/>
</dbReference>
<dbReference type="Pfam" id="PF07645">
    <property type="entry name" value="EGF_CA"/>
    <property type="match status" value="2"/>
</dbReference>
<evidence type="ECO:0000256" key="4">
    <source>
        <dbReference type="ARBA" id="ARBA00023157"/>
    </source>
</evidence>
<sequence length="887" mass="94496">MDGGLSFCTDANAKGGERGWYLSMTITVKTDYSILENFPIGILNHTRLLHAMVIGALGSSNFSVYHLSSRPAGLFQTTTELLIGSSQPLSLQSTTAQLHVLLKHIEEVSSIAVQDMNECARPELNNCSPEAECLNTEGSYNCSCRPGYADLSPNVTGVQCQAVGDESSGESPSNSAGTLCDYGDGSPGATCNVTSSSNGGMGPETSTAAEYAQNGSLTTASPNATSIPSSASTNATSIPSSASTLGVTAVNRSTGQEELVQNSTAVPDVWTTVPWTASGTTDDVKNAESATLPVTTSSAPLTSLVTMAPQTSASNMSTVSPVAALAVQTLRAVARLTNVEFLEAFLNTSSQEYLNLIINIEREILASLPPDIQDLVDLGAVRILITGLSSGSVVVEFMIVFTKNVSQGAMNVSQALMTSLQNSSMYVVDNSSFIEDFNECDAEVHDCSPYANCTNNLGSYTCVCFEGFTDRNPDTPGRRCEAGVSTATTLPATPLSLATTTTSSTNTAFSTTSNTATTSQKSVVLTTTSQESVVLTTTSQKSVVPTMPTPITSQVGAITVQCRATEIIVTVAKTFLSDNFIAESSLYLGNPECPVNDRNDSHVHLTVSWDQCGTVLDHNNTHNSAQITLFNDATSGSLTPKVRLEIPVLCTYWNNILISTGYSPSGYDWIKDVIEGSGTFQVSVQLLNGTYPLPHNYSLSPNEEVVVEVSINSTVAQIKLVINECWATPTSDPLDATSSYFLKNSCPVLNTYTTVLQNGNSSVSRLAIRVFSFVQENVIYLHCKVQICFETPGATCRPDCIGRKGGSENIVARGSASYGPIYKNTEWTDEEIVNSFQEVVFIVVGVGVGVLIVGALTIVCYRKRRVGHYNFNFTPKQETFTYHVFGT</sequence>
<evidence type="ECO:0000256" key="7">
    <source>
        <dbReference type="SAM" id="MobiDB-lite"/>
    </source>
</evidence>
<dbReference type="PROSITE" id="PS00010">
    <property type="entry name" value="ASX_HYDROXYL"/>
    <property type="match status" value="2"/>
</dbReference>
<dbReference type="AlphaFoldDB" id="A0A9Q1EPJ7"/>
<reference evidence="12" key="1">
    <citation type="journal article" date="2023" name="Science">
        <title>Genome structures resolve the early diversification of teleost fishes.</title>
        <authorList>
            <person name="Parey E."/>
            <person name="Louis A."/>
            <person name="Montfort J."/>
            <person name="Bouchez O."/>
            <person name="Roques C."/>
            <person name="Iampietro C."/>
            <person name="Lluch J."/>
            <person name="Castinel A."/>
            <person name="Donnadieu C."/>
            <person name="Desvignes T."/>
            <person name="Floi Bucao C."/>
            <person name="Jouanno E."/>
            <person name="Wen M."/>
            <person name="Mejri S."/>
            <person name="Dirks R."/>
            <person name="Jansen H."/>
            <person name="Henkel C."/>
            <person name="Chen W.J."/>
            <person name="Zahm M."/>
            <person name="Cabau C."/>
            <person name="Klopp C."/>
            <person name="Thompson A.W."/>
            <person name="Robinson-Rechavi M."/>
            <person name="Braasch I."/>
            <person name="Lecointre G."/>
            <person name="Bobe J."/>
            <person name="Postlethwait J.H."/>
            <person name="Berthelot C."/>
            <person name="Roest Crollius H."/>
            <person name="Guiguen Y."/>
        </authorList>
    </citation>
    <scope>NUCLEOTIDE SEQUENCE</scope>
    <source>
        <strain evidence="12">WJC10195</strain>
    </source>
</reference>
<keyword evidence="4" id="KW-1015">Disulfide bond</keyword>
<dbReference type="InterPro" id="IPR000742">
    <property type="entry name" value="EGF"/>
</dbReference>
<gene>
    <name evidence="12" type="ORF">SKAU_G00324900</name>
</gene>
<keyword evidence="8" id="KW-1133">Transmembrane helix</keyword>
<evidence type="ECO:0000256" key="8">
    <source>
        <dbReference type="SAM" id="Phobius"/>
    </source>
</evidence>
<comment type="caution">
    <text evidence="12">The sequence shown here is derived from an EMBL/GenBank/DDBJ whole genome shotgun (WGS) entry which is preliminary data.</text>
</comment>
<dbReference type="PROSITE" id="PS50024">
    <property type="entry name" value="SEA"/>
    <property type="match status" value="1"/>
</dbReference>
<dbReference type="InterPro" id="IPR049883">
    <property type="entry name" value="NOTCH1_EGF-like"/>
</dbReference>
<dbReference type="InterPro" id="IPR055355">
    <property type="entry name" value="ZP-C"/>
</dbReference>
<dbReference type="OrthoDB" id="10040649at2759"/>
<dbReference type="CDD" id="cd00054">
    <property type="entry name" value="EGF_CA"/>
    <property type="match status" value="2"/>
</dbReference>
<dbReference type="GO" id="GO:0071944">
    <property type="term" value="C:cell periphery"/>
    <property type="evidence" value="ECO:0007669"/>
    <property type="project" value="UniProtKB-ARBA"/>
</dbReference>
<dbReference type="Pfam" id="PF23344">
    <property type="entry name" value="ZP-N"/>
    <property type="match status" value="1"/>
</dbReference>
<dbReference type="Gene3D" id="2.10.25.10">
    <property type="entry name" value="Laminin"/>
    <property type="match status" value="2"/>
</dbReference>
<dbReference type="SUPFAM" id="SSF57196">
    <property type="entry name" value="EGF/Laminin"/>
    <property type="match status" value="2"/>
</dbReference>
<dbReference type="Pfam" id="PF00100">
    <property type="entry name" value="Zona_pellucida"/>
    <property type="match status" value="1"/>
</dbReference>
<keyword evidence="2" id="KW-0732">Signal</keyword>
<proteinExistence type="predicted"/>
<dbReference type="GO" id="GO:0005509">
    <property type="term" value="F:calcium ion binding"/>
    <property type="evidence" value="ECO:0007669"/>
    <property type="project" value="InterPro"/>
</dbReference>
<evidence type="ECO:0008006" key="14">
    <source>
        <dbReference type="Google" id="ProtNLM"/>
    </source>
</evidence>
<keyword evidence="1 6" id="KW-0245">EGF-like domain</keyword>
<keyword evidence="5" id="KW-0325">Glycoprotein</keyword>
<dbReference type="SMART" id="SM00179">
    <property type="entry name" value="EGF_CA"/>
    <property type="match status" value="2"/>
</dbReference>
<evidence type="ECO:0000313" key="12">
    <source>
        <dbReference type="EMBL" id="KAJ8342562.1"/>
    </source>
</evidence>
<keyword evidence="8" id="KW-0812">Transmembrane</keyword>
<evidence type="ECO:0000259" key="9">
    <source>
        <dbReference type="PROSITE" id="PS50024"/>
    </source>
</evidence>
<dbReference type="GO" id="GO:0030855">
    <property type="term" value="P:epithelial cell differentiation"/>
    <property type="evidence" value="ECO:0007669"/>
    <property type="project" value="UniProtKB-ARBA"/>
</dbReference>
<dbReference type="EMBL" id="JAINUF010000014">
    <property type="protein sequence ID" value="KAJ8342562.1"/>
    <property type="molecule type" value="Genomic_DNA"/>
</dbReference>
<dbReference type="FunFam" id="2.10.25.10:FF:000038">
    <property type="entry name" value="Fibrillin 2"/>
    <property type="match status" value="2"/>
</dbReference>
<feature type="transmembrane region" description="Helical" evidence="8">
    <location>
        <begin position="839"/>
        <end position="861"/>
    </location>
</feature>
<dbReference type="InterPro" id="IPR055356">
    <property type="entry name" value="ZP-N"/>
</dbReference>
<evidence type="ECO:0000256" key="3">
    <source>
        <dbReference type="ARBA" id="ARBA00022737"/>
    </source>
</evidence>
<feature type="domain" description="ZP" evidence="11">
    <location>
        <begin position="561"/>
        <end position="807"/>
    </location>
</feature>
<dbReference type="PANTHER" id="PTHR14002:SF22">
    <property type="entry name" value="UROMODULIN-LIKE 1"/>
    <property type="match status" value="1"/>
</dbReference>
<dbReference type="SMART" id="SM00181">
    <property type="entry name" value="EGF"/>
    <property type="match status" value="2"/>
</dbReference>
<dbReference type="SMART" id="SM00241">
    <property type="entry name" value="ZP"/>
    <property type="match status" value="1"/>
</dbReference>
<feature type="region of interest" description="Disordered" evidence="7">
    <location>
        <begin position="217"/>
        <end position="240"/>
    </location>
</feature>
<dbReference type="InterPro" id="IPR042235">
    <property type="entry name" value="ZP-C_dom"/>
</dbReference>
<evidence type="ECO:0000259" key="10">
    <source>
        <dbReference type="PROSITE" id="PS50026"/>
    </source>
</evidence>
<dbReference type="InterPro" id="IPR048290">
    <property type="entry name" value="ZP_chr"/>
</dbReference>
<evidence type="ECO:0000256" key="6">
    <source>
        <dbReference type="PROSITE-ProRule" id="PRU00076"/>
    </source>
</evidence>
<dbReference type="Gene3D" id="2.60.40.4100">
    <property type="entry name" value="Zona pellucida, ZP-C domain"/>
    <property type="match status" value="1"/>
</dbReference>
<dbReference type="PROSITE" id="PS51034">
    <property type="entry name" value="ZP_2"/>
    <property type="match status" value="1"/>
</dbReference>
<feature type="domain" description="EGF-like" evidence="10">
    <location>
        <begin position="115"/>
        <end position="154"/>
    </location>
</feature>
<evidence type="ECO:0000259" key="11">
    <source>
        <dbReference type="PROSITE" id="PS51034"/>
    </source>
</evidence>
<dbReference type="InterPro" id="IPR000082">
    <property type="entry name" value="SEA_dom"/>
</dbReference>
<dbReference type="InterPro" id="IPR000152">
    <property type="entry name" value="EGF-type_Asp/Asn_hydroxyl_site"/>
</dbReference>
<dbReference type="Proteomes" id="UP001152622">
    <property type="component" value="Chromosome 14"/>
</dbReference>
<dbReference type="Gene3D" id="2.60.40.3210">
    <property type="entry name" value="Zona pellucida, ZP-N domain"/>
    <property type="match status" value="1"/>
</dbReference>
<comment type="caution">
    <text evidence="6">Lacks conserved residue(s) required for the propagation of feature annotation.</text>
</comment>
<evidence type="ECO:0000256" key="5">
    <source>
        <dbReference type="ARBA" id="ARBA00023180"/>
    </source>
</evidence>
<dbReference type="InterPro" id="IPR001507">
    <property type="entry name" value="ZP_dom"/>
</dbReference>
<evidence type="ECO:0000256" key="1">
    <source>
        <dbReference type="ARBA" id="ARBA00022536"/>
    </source>
</evidence>
<name>A0A9Q1EPJ7_SYNKA</name>
<dbReference type="InterPro" id="IPR001881">
    <property type="entry name" value="EGF-like_Ca-bd_dom"/>
</dbReference>
<evidence type="ECO:0000256" key="2">
    <source>
        <dbReference type="ARBA" id="ARBA00022729"/>
    </source>
</evidence>
<protein>
    <recommendedName>
        <fullName evidence="14">Uromodulin-like 1</fullName>
    </recommendedName>
</protein>
<accession>A0A9Q1EPJ7</accession>